<dbReference type="Proteomes" id="UP000516320">
    <property type="component" value="Chromosome"/>
</dbReference>
<dbReference type="InterPro" id="IPR038732">
    <property type="entry name" value="HpyO/CreE_NAD-binding"/>
</dbReference>
<dbReference type="InterPro" id="IPR036188">
    <property type="entry name" value="FAD/NAD-bd_sf"/>
</dbReference>
<dbReference type="Pfam" id="PF13454">
    <property type="entry name" value="NAD_binding_9"/>
    <property type="match status" value="1"/>
</dbReference>
<dbReference type="SUPFAM" id="SSF51905">
    <property type="entry name" value="FAD/NAD(P)-binding domain"/>
    <property type="match status" value="1"/>
</dbReference>
<reference evidence="2 3" key="1">
    <citation type="submission" date="2019-12" db="EMBL/GenBank/DDBJ databases">
        <title>Corynebacterium sp. nov., isolated from feces of the Anser Albifrons in China.</title>
        <authorList>
            <person name="Liu Q."/>
        </authorList>
    </citation>
    <scope>NUCLEOTIDE SEQUENCE [LARGE SCALE GENOMIC DNA]</scope>
    <source>
        <strain evidence="2 3">4H37-19</strain>
    </source>
</reference>
<protein>
    <submittedName>
        <fullName evidence="2">Exopolyphosphatase</fullName>
    </submittedName>
</protein>
<dbReference type="KEGG" id="cpoy:GP475_09495"/>
<name>A0A7H0SQM4_9CORY</name>
<gene>
    <name evidence="2" type="ORF">GP475_09495</name>
</gene>
<dbReference type="RefSeq" id="WP_187974158.1">
    <property type="nucleotide sequence ID" value="NZ_CP046884.1"/>
</dbReference>
<feature type="domain" description="FAD-dependent urate hydroxylase HpyO/Asp monooxygenase CreE-like FAD/NAD(P)-binding" evidence="1">
    <location>
        <begin position="9"/>
        <end position="211"/>
    </location>
</feature>
<organism evidence="2 3">
    <name type="scientific">Corynebacterium poyangense</name>
    <dbReference type="NCBI Taxonomy" id="2684405"/>
    <lineage>
        <taxon>Bacteria</taxon>
        <taxon>Bacillati</taxon>
        <taxon>Actinomycetota</taxon>
        <taxon>Actinomycetes</taxon>
        <taxon>Mycobacteriales</taxon>
        <taxon>Corynebacteriaceae</taxon>
        <taxon>Corynebacterium</taxon>
    </lineage>
</organism>
<proteinExistence type="predicted"/>
<evidence type="ECO:0000259" key="1">
    <source>
        <dbReference type="Pfam" id="PF13454"/>
    </source>
</evidence>
<dbReference type="PANTHER" id="PTHR40254:SF1">
    <property type="entry name" value="BLR0577 PROTEIN"/>
    <property type="match status" value="1"/>
</dbReference>
<keyword evidence="3" id="KW-1185">Reference proteome</keyword>
<evidence type="ECO:0000313" key="2">
    <source>
        <dbReference type="EMBL" id="QNQ90849.1"/>
    </source>
</evidence>
<dbReference type="InterPro" id="IPR052189">
    <property type="entry name" value="L-asp_N-monooxygenase_NS-form"/>
</dbReference>
<sequence>MTEQIHSIALIGLGPRGVSLCERLAQLSQETAEHNPPGSPSKQIKLHLIDDAPAGAGRIWDPEQTPTLCMNTLAHAVTLFPEENSGIKGGILPGPTLHEWIRLIIAPDDGVDDIASEKRETFFSFPPDKNKYQRFWSEMENTQPESHPSRALYGAYIRWCLDVALARLDKSVHVIFHQARAQEIQRCGSRDTIHLDNGVKIQADSTVLAPGWLRPGLNIAEQELAQAVKTHPSLVWIRPDNPVEQPLDAVPDSAPVLVRGLGMGFFDVMALLTLDRGGEFIPDAHSRSGLRYLPSSREPHFLISSHRGYPYLPKSEYHSLPPRAAIPRLRKLGRRLRPQYPGHETPTPASIDFRRTIWPAIIRDSYEAYYQTLARVRPEAFKGSDHTSLIHALDHAPDEDLLEQAAELAQEFLAQPEDRFDLREFLDPLPGTFSSPEALGEHIAHRMSCDIHEAVLARDSALKAGLWSISASRKPASIIGAEGAYTLDSRPTLSAFMSLGQMVGSGPPLFRTRQLLALYDAGFVTFLGAEPQLSVVDDDREPRWRIKTRSLPHDHAEATTLIDAWMHQPTIARPHDQDPLLPSLEHQGRLRPFHYHTAAGEHLTTGSPEVDRYTRRLIHPDGNIDPSVHLVGIPTYAQMPDTTISPIPNSRSLMLQETSAAAWSVWQQIHP</sequence>
<dbReference type="EMBL" id="CP046884">
    <property type="protein sequence ID" value="QNQ90849.1"/>
    <property type="molecule type" value="Genomic_DNA"/>
</dbReference>
<accession>A0A7H0SQM4</accession>
<evidence type="ECO:0000313" key="3">
    <source>
        <dbReference type="Proteomes" id="UP000516320"/>
    </source>
</evidence>
<dbReference type="AlphaFoldDB" id="A0A7H0SQM4"/>
<dbReference type="PANTHER" id="PTHR40254">
    <property type="entry name" value="BLR0577 PROTEIN"/>
    <property type="match status" value="1"/>
</dbReference>